<evidence type="ECO:0000313" key="1">
    <source>
        <dbReference type="EMBL" id="OCC15007.1"/>
    </source>
</evidence>
<evidence type="ECO:0000313" key="2">
    <source>
        <dbReference type="Proteomes" id="UP000093080"/>
    </source>
</evidence>
<dbReference type="AlphaFoldDB" id="A0A1B9F4Y6"/>
<gene>
    <name evidence="1" type="ORF">DBT_1493</name>
</gene>
<reference evidence="1 2" key="1">
    <citation type="submission" date="2016-06" db="EMBL/GenBank/DDBJ databases">
        <title>Respiratory ammonification of nitrate coupled to the oxidation of elemental sulfur in deep-sea autotrophic thermophilic bacteria.</title>
        <authorList>
            <person name="Slobodkina G.B."/>
            <person name="Mardanov A.V."/>
            <person name="Ravin N.V."/>
            <person name="Frolova A.A."/>
            <person name="Viryasiv M.B."/>
            <person name="Chernyh N.A."/>
            <person name="Bonch-Osmolovskaya E.A."/>
            <person name="Slobodkin A.I."/>
        </authorList>
    </citation>
    <scope>NUCLEOTIDE SEQUENCE [LARGE SCALE GENOMIC DNA]</scope>
    <source>
        <strain evidence="1 2">S69</strain>
    </source>
</reference>
<keyword evidence="2" id="KW-1185">Reference proteome</keyword>
<dbReference type="STRING" id="1156395.DBT_1493"/>
<name>A0A1B9F4Y6_9BACT</name>
<comment type="caution">
    <text evidence="1">The sequence shown here is derived from an EMBL/GenBank/DDBJ whole genome shotgun (WGS) entry which is preliminary data.</text>
</comment>
<sequence length="131" mass="14779">MAPAIFIPYLFFKTSRTYYILRGNEKIGLIKDLKIQNAGLPAVRILGRHLKPTTEFVQNFGIFATQNVLNLHLNQLKDLASLGEISLDVKLRDGFHILRGHDAFWGIGLVKEGTRLISYLSNSVKKIIDSL</sequence>
<proteinExistence type="predicted"/>
<dbReference type="Proteomes" id="UP000093080">
    <property type="component" value="Unassembled WGS sequence"/>
</dbReference>
<organism evidence="1 2">
    <name type="scientific">Dissulfuribacter thermophilus</name>
    <dbReference type="NCBI Taxonomy" id="1156395"/>
    <lineage>
        <taxon>Bacteria</taxon>
        <taxon>Pseudomonadati</taxon>
        <taxon>Thermodesulfobacteriota</taxon>
        <taxon>Dissulfuribacteria</taxon>
        <taxon>Dissulfuribacterales</taxon>
        <taxon>Dissulfuribacteraceae</taxon>
        <taxon>Dissulfuribacter</taxon>
    </lineage>
</organism>
<dbReference type="EMBL" id="MAGO01000007">
    <property type="protein sequence ID" value="OCC15007.1"/>
    <property type="molecule type" value="Genomic_DNA"/>
</dbReference>
<accession>A0A1B9F4Y6</accession>
<protein>
    <submittedName>
        <fullName evidence="1">Uncharacterized protein</fullName>
    </submittedName>
</protein>